<dbReference type="PANTHER" id="PTHR28052">
    <property type="entry name" value="UPF0545 PROTEIN C22ORF39"/>
    <property type="match status" value="1"/>
</dbReference>
<comment type="subcellular location">
    <subcellularLocation>
        <location evidence="2">Synaptic cleft</location>
    </subcellularLocation>
</comment>
<dbReference type="Pfam" id="PF11326">
    <property type="entry name" value="PANTS-like"/>
    <property type="match status" value="1"/>
</dbReference>
<evidence type="ECO:0000256" key="2">
    <source>
        <dbReference type="ARBA" id="ARBA00043942"/>
    </source>
</evidence>
<feature type="region of interest" description="Disordered" evidence="5">
    <location>
        <begin position="90"/>
        <end position="109"/>
    </location>
</feature>
<dbReference type="PANTHER" id="PTHR28052:SF1">
    <property type="entry name" value="UPF0545 PROTEIN C22ORF39"/>
    <property type="match status" value="1"/>
</dbReference>
<name>A0AAV2MN95_KNICA</name>
<organism evidence="6 7">
    <name type="scientific">Knipowitschia caucasica</name>
    <name type="common">Caucasian dwarf goby</name>
    <name type="synonym">Pomatoschistus caucasicus</name>
    <dbReference type="NCBI Taxonomy" id="637954"/>
    <lineage>
        <taxon>Eukaryota</taxon>
        <taxon>Metazoa</taxon>
        <taxon>Chordata</taxon>
        <taxon>Craniata</taxon>
        <taxon>Vertebrata</taxon>
        <taxon>Euteleostomi</taxon>
        <taxon>Actinopterygii</taxon>
        <taxon>Neopterygii</taxon>
        <taxon>Teleostei</taxon>
        <taxon>Neoteleostei</taxon>
        <taxon>Acanthomorphata</taxon>
        <taxon>Gobiaria</taxon>
        <taxon>Gobiiformes</taxon>
        <taxon>Gobioidei</taxon>
        <taxon>Gobiidae</taxon>
        <taxon>Gobiinae</taxon>
        <taxon>Knipowitschia</taxon>
    </lineage>
</organism>
<evidence type="ECO:0000313" key="7">
    <source>
        <dbReference type="Proteomes" id="UP001497482"/>
    </source>
</evidence>
<gene>
    <name evidence="6" type="ORF">KC01_LOCUS40955</name>
</gene>
<protein>
    <recommendedName>
        <fullName evidence="3">Synaptic plasticity regulator PANTS</fullName>
    </recommendedName>
    <alternativeName>
        <fullName evidence="4">Plasticity-associated neural transcript short</fullName>
    </alternativeName>
</protein>
<comment type="similarity">
    <text evidence="1">Belongs to the UPF0545 family.</text>
</comment>
<evidence type="ECO:0000256" key="1">
    <source>
        <dbReference type="ARBA" id="ARBA00006412"/>
    </source>
</evidence>
<reference evidence="6 7" key="1">
    <citation type="submission" date="2024-04" db="EMBL/GenBank/DDBJ databases">
        <authorList>
            <person name="Waldvogel A.-M."/>
            <person name="Schoenle A."/>
        </authorList>
    </citation>
    <scope>NUCLEOTIDE SEQUENCE [LARGE SCALE GENOMIC DNA]</scope>
</reference>
<dbReference type="GO" id="GO:0043083">
    <property type="term" value="C:synaptic cleft"/>
    <property type="evidence" value="ECO:0007669"/>
    <property type="project" value="UniProtKB-SubCell"/>
</dbReference>
<dbReference type="AlphaFoldDB" id="A0AAV2MN95"/>
<dbReference type="EMBL" id="OZ035831">
    <property type="protein sequence ID" value="CAL1614933.1"/>
    <property type="molecule type" value="Genomic_DNA"/>
</dbReference>
<proteinExistence type="inferred from homology"/>
<accession>A0AAV2MN95</accession>
<dbReference type="InterPro" id="IPR021475">
    <property type="entry name" value="Pants/Emi1-like"/>
</dbReference>
<dbReference type="Proteomes" id="UP001497482">
    <property type="component" value="Chromosome 9"/>
</dbReference>
<keyword evidence="7" id="KW-1185">Reference proteome</keyword>
<sequence>MEQPRTIPWRAPRACEDYWSEFSHCRSLMNRFHHYYTFGESPSCQQWKEDYANCKQWENSKDSRAKEALQTSERRRVAEQQMFTPVWQLRKEPPQDWHLPLNQDKPQDM</sequence>
<evidence type="ECO:0000256" key="5">
    <source>
        <dbReference type="SAM" id="MobiDB-lite"/>
    </source>
</evidence>
<evidence type="ECO:0000256" key="4">
    <source>
        <dbReference type="ARBA" id="ARBA00044235"/>
    </source>
</evidence>
<evidence type="ECO:0000256" key="3">
    <source>
        <dbReference type="ARBA" id="ARBA00044072"/>
    </source>
</evidence>
<evidence type="ECO:0000313" key="6">
    <source>
        <dbReference type="EMBL" id="CAL1614933.1"/>
    </source>
</evidence>